<dbReference type="Proteomes" id="UP001430953">
    <property type="component" value="Unassembled WGS sequence"/>
</dbReference>
<dbReference type="AlphaFoldDB" id="A0AAW2ENQ0"/>
<evidence type="ECO:0000313" key="2">
    <source>
        <dbReference type="Proteomes" id="UP001430953"/>
    </source>
</evidence>
<comment type="caution">
    <text evidence="1">The sequence shown here is derived from an EMBL/GenBank/DDBJ whole genome shotgun (WGS) entry which is preliminary data.</text>
</comment>
<evidence type="ECO:0000313" key="1">
    <source>
        <dbReference type="EMBL" id="KAL0104021.1"/>
    </source>
</evidence>
<keyword evidence="2" id="KW-1185">Reference proteome</keyword>
<sequence length="147" mass="15499">MNTAQPVLPILTITASATATDHVEVVRSASLLNLSSALREDNFSEISQQSMPNNSFIETASEVKTTPTEKTPPILLNKSFLRVPIYRVSQLICVQEISPINSTVAVATAAHSANRSDTPQAGPSHMTTNYSVAVAAAAAADTDSDTS</sequence>
<dbReference type="EMBL" id="JADYXP020000020">
    <property type="protein sequence ID" value="KAL0104021.1"/>
    <property type="molecule type" value="Genomic_DNA"/>
</dbReference>
<organism evidence="1 2">
    <name type="scientific">Cardiocondyla obscurior</name>
    <dbReference type="NCBI Taxonomy" id="286306"/>
    <lineage>
        <taxon>Eukaryota</taxon>
        <taxon>Metazoa</taxon>
        <taxon>Ecdysozoa</taxon>
        <taxon>Arthropoda</taxon>
        <taxon>Hexapoda</taxon>
        <taxon>Insecta</taxon>
        <taxon>Pterygota</taxon>
        <taxon>Neoptera</taxon>
        <taxon>Endopterygota</taxon>
        <taxon>Hymenoptera</taxon>
        <taxon>Apocrita</taxon>
        <taxon>Aculeata</taxon>
        <taxon>Formicoidea</taxon>
        <taxon>Formicidae</taxon>
        <taxon>Myrmicinae</taxon>
        <taxon>Cardiocondyla</taxon>
    </lineage>
</organism>
<accession>A0AAW2ENQ0</accession>
<name>A0AAW2ENQ0_9HYME</name>
<protein>
    <submittedName>
        <fullName evidence="1">Uncharacterized protein</fullName>
    </submittedName>
</protein>
<reference evidence="1 2" key="1">
    <citation type="submission" date="2023-03" db="EMBL/GenBank/DDBJ databases">
        <title>High recombination rates correlate with genetic variation in Cardiocondyla obscurior ants.</title>
        <authorList>
            <person name="Errbii M."/>
        </authorList>
    </citation>
    <scope>NUCLEOTIDE SEQUENCE [LARGE SCALE GENOMIC DNA]</scope>
    <source>
        <strain evidence="1">Alpha-2009</strain>
        <tissue evidence="1">Whole body</tissue>
    </source>
</reference>
<gene>
    <name evidence="1" type="ORF">PUN28_017005</name>
</gene>
<proteinExistence type="predicted"/>